<feature type="transmembrane region" description="Helical" evidence="1">
    <location>
        <begin position="66"/>
        <end position="86"/>
    </location>
</feature>
<organism evidence="2 3">
    <name type="scientific">Paraburkholderia aspalathi</name>
    <dbReference type="NCBI Taxonomy" id="1324617"/>
    <lineage>
        <taxon>Bacteria</taxon>
        <taxon>Pseudomonadati</taxon>
        <taxon>Pseudomonadota</taxon>
        <taxon>Betaproteobacteria</taxon>
        <taxon>Burkholderiales</taxon>
        <taxon>Burkholderiaceae</taxon>
        <taxon>Paraburkholderia</taxon>
    </lineage>
</organism>
<gene>
    <name evidence="2" type="ORF">SAMN05192563_102453</name>
</gene>
<keyword evidence="1" id="KW-0812">Transmembrane</keyword>
<evidence type="ECO:0000256" key="1">
    <source>
        <dbReference type="SAM" id="Phobius"/>
    </source>
</evidence>
<dbReference type="EMBL" id="FPBH01000024">
    <property type="protein sequence ID" value="SFU23983.1"/>
    <property type="molecule type" value="Genomic_DNA"/>
</dbReference>
<evidence type="ECO:0000313" key="2">
    <source>
        <dbReference type="EMBL" id="SFU23983.1"/>
    </source>
</evidence>
<name>A0A1I7EJ68_9BURK</name>
<accession>A0A1I7EJ68</accession>
<dbReference type="RefSeq" id="WP_093642236.1">
    <property type="nucleotide sequence ID" value="NZ_FPBH01000024.1"/>
</dbReference>
<dbReference type="AlphaFoldDB" id="A0A1I7EJ68"/>
<protein>
    <submittedName>
        <fullName evidence="2">Uncharacterized protein</fullName>
    </submittedName>
</protein>
<evidence type="ECO:0000313" key="3">
    <source>
        <dbReference type="Proteomes" id="UP000198844"/>
    </source>
</evidence>
<feature type="transmembrane region" description="Helical" evidence="1">
    <location>
        <begin position="6"/>
        <end position="22"/>
    </location>
</feature>
<keyword evidence="1" id="KW-0472">Membrane</keyword>
<dbReference type="Proteomes" id="UP000198844">
    <property type="component" value="Unassembled WGS sequence"/>
</dbReference>
<feature type="transmembrane region" description="Helical" evidence="1">
    <location>
        <begin position="34"/>
        <end position="54"/>
    </location>
</feature>
<proteinExistence type="predicted"/>
<keyword evidence="1" id="KW-1133">Transmembrane helix</keyword>
<reference evidence="2 3" key="1">
    <citation type="submission" date="2016-10" db="EMBL/GenBank/DDBJ databases">
        <authorList>
            <person name="de Groot N.N."/>
        </authorList>
    </citation>
    <scope>NUCLEOTIDE SEQUENCE [LARGE SCALE GENOMIC DNA]</scope>
    <source>
        <strain evidence="2 3">LMG 27731</strain>
    </source>
</reference>
<sequence>MAATVPIVLFVVVAACYAHYAIPKFTRGAMQRVVAHAVLLLVGVACGAASMWTTGLGGPGPAAPRWLVFVIAFGTVHVPAAAILFIKQLRGSAQS</sequence>
<dbReference type="OrthoDB" id="9132302at2"/>